<evidence type="ECO:0000313" key="3">
    <source>
        <dbReference type="EMBL" id="WJW65560.1"/>
    </source>
</evidence>
<dbReference type="EMBL" id="JACATZ010000001">
    <property type="protein sequence ID" value="NWJ46183.1"/>
    <property type="molecule type" value="Genomic_DNA"/>
</dbReference>
<dbReference type="Proteomes" id="UP001431572">
    <property type="component" value="Chromosome 1"/>
</dbReference>
<gene>
    <name evidence="2" type="ORF">HXX08_09915</name>
    <name evidence="3" type="ORF">OZ401_001327</name>
</gene>
<dbReference type="RefSeq" id="WP_341467444.1">
    <property type="nucleotide sequence ID" value="NZ_CP128399.1"/>
</dbReference>
<sequence>MKNKISGICIVLLALGALLTACGNNTATVVPATDIPTTSISTTVPTVTTAAITTTSTATPTTTVATKRPIINTGNQPYLGGTPEATIAISEMNELTTAYGSEVVLTAQEATYLYRKLRQAASNFDSVRVEATYLTEGKVNGDYYKAVVITSPPEAFYEEHKTGSTTSRTVLVDGVVYRDEYGKGWVTEITNSWVDTVWDNLSYDLPDYQVSEVENMGNIGVKRMPDEQLDGIKVGVVLVDRTTTTYKPLKLARLYFDKANMRPVKMVREFIKDSGNSATEWRAYDYNSTTLKVEAPMGVNTSSPEAIALYNKLLYTTGKFSSISFKLIGKQSDNDINFKAVVLVLPSGNPEAYSAEMIQEGKITRGVALDKVYYDYNEANGWRIISSLDAEGWGMGVTMFANPMSLAQSSSPTLKILPDEQLNERTVGVLSYEAPLPNNGDTSTTITQKAVIRYDKTSMLPLKVRIDYSDGKSYLDWEALEYNNPSLKIEAPAEVKK</sequence>
<evidence type="ECO:0000313" key="2">
    <source>
        <dbReference type="EMBL" id="NWJ46183.1"/>
    </source>
</evidence>
<name>A0A8T7LYR9_9CHLR</name>
<reference evidence="2 4" key="1">
    <citation type="submission" date="2020-06" db="EMBL/GenBank/DDBJ databases">
        <title>Anoxygenic phototrophic Chloroflexota member uses a Type I reaction center.</title>
        <authorList>
            <person name="Tsuji J.M."/>
            <person name="Shaw N.A."/>
            <person name="Nagashima S."/>
            <person name="Venkiteswaran J."/>
            <person name="Schiff S.L."/>
            <person name="Hanada S."/>
            <person name="Tank M."/>
            <person name="Neufeld J.D."/>
        </authorList>
    </citation>
    <scope>NUCLEOTIDE SEQUENCE [LARGE SCALE GENOMIC DNA]</scope>
    <source>
        <strain evidence="2">L227-S17</strain>
    </source>
</reference>
<keyword evidence="1" id="KW-0732">Signal</keyword>
<protein>
    <submittedName>
        <fullName evidence="2">Uncharacterized protein</fullName>
    </submittedName>
</protein>
<proteinExistence type="predicted"/>
<organism evidence="2 4">
    <name type="scientific">Candidatus Chlorohelix allophototropha</name>
    <dbReference type="NCBI Taxonomy" id="3003348"/>
    <lineage>
        <taxon>Bacteria</taxon>
        <taxon>Bacillati</taxon>
        <taxon>Chloroflexota</taxon>
        <taxon>Chloroflexia</taxon>
        <taxon>Candidatus Chloroheliales</taxon>
        <taxon>Candidatus Chloroheliaceae</taxon>
        <taxon>Candidatus Chlorohelix</taxon>
    </lineage>
</organism>
<evidence type="ECO:0000313" key="4">
    <source>
        <dbReference type="Proteomes" id="UP000521676"/>
    </source>
</evidence>
<accession>A0A8T7LYR9</accession>
<reference evidence="3" key="2">
    <citation type="journal article" date="2024" name="Nature">
        <title>Anoxygenic phototroph of the Chloroflexota uses a type I reaction centre.</title>
        <authorList>
            <person name="Tsuji J.M."/>
            <person name="Shaw N.A."/>
            <person name="Nagashima S."/>
            <person name="Venkiteswaran J.J."/>
            <person name="Schiff S.L."/>
            <person name="Watanabe T."/>
            <person name="Fukui M."/>
            <person name="Hanada S."/>
            <person name="Tank M."/>
            <person name="Neufeld J.D."/>
        </authorList>
    </citation>
    <scope>NUCLEOTIDE SEQUENCE</scope>
    <source>
        <strain evidence="3">L227-S17</strain>
    </source>
</reference>
<dbReference type="PROSITE" id="PS51257">
    <property type="entry name" value="PROKAR_LIPOPROTEIN"/>
    <property type="match status" value="1"/>
</dbReference>
<evidence type="ECO:0000313" key="5">
    <source>
        <dbReference type="Proteomes" id="UP001431572"/>
    </source>
</evidence>
<dbReference type="Proteomes" id="UP000521676">
    <property type="component" value="Unassembled WGS sequence"/>
</dbReference>
<dbReference type="AlphaFoldDB" id="A0A8T7LYR9"/>
<keyword evidence="5" id="KW-1185">Reference proteome</keyword>
<dbReference type="EMBL" id="CP128399">
    <property type="protein sequence ID" value="WJW65560.1"/>
    <property type="molecule type" value="Genomic_DNA"/>
</dbReference>
<feature type="signal peptide" evidence="1">
    <location>
        <begin position="1"/>
        <end position="27"/>
    </location>
</feature>
<feature type="chain" id="PRO_5035808672" evidence="1">
    <location>
        <begin position="28"/>
        <end position="497"/>
    </location>
</feature>
<evidence type="ECO:0000256" key="1">
    <source>
        <dbReference type="SAM" id="SignalP"/>
    </source>
</evidence>